<proteinExistence type="inferred from homology"/>
<evidence type="ECO:0000256" key="8">
    <source>
        <dbReference type="ARBA" id="ARBA00023004"/>
    </source>
</evidence>
<dbReference type="SUPFAM" id="SSF48264">
    <property type="entry name" value="Cytochrome P450"/>
    <property type="match status" value="1"/>
</dbReference>
<comment type="cofactor">
    <cofactor evidence="11">
        <name>heme</name>
        <dbReference type="ChEBI" id="CHEBI:30413"/>
    </cofactor>
</comment>
<dbReference type="InterPro" id="IPR001128">
    <property type="entry name" value="Cyt_P450"/>
</dbReference>
<keyword evidence="7 12" id="KW-0560">Oxidoreductase</keyword>
<sequence length="332" mass="37838">MAASIEDMLKMWEGKRADKSEFEMDVHEQLQQLSADIISRTAFGSSYEEGNRIFQLQEQQVGLALQAFRSLYIPGFRFLPTKKNMMRWRLDQETRESIRKIIGKHGKSQGNSKSLLTLMMSSYKNEDGVEEKLDIDEIIDECKTFYFAGKETTAKVLLLLASHQEWQTMARDEVIATCRGNAHPTAENISDFKILSMILNETLRLYPPVVALNRQASENVKLASLNIPSGTDMYIAMTAVHHDTEIWGYDANEFNPLRFSEARKHPTLYYPFGLGHRICVGQNLAIVEAKLVLAMILQHYSFVVSPSYLHAPMQSMTLQPQHGVQLIFSRIA</sequence>
<dbReference type="InterPro" id="IPR036396">
    <property type="entry name" value="Cyt_P450_sf"/>
</dbReference>
<dbReference type="PRINTS" id="PR00463">
    <property type="entry name" value="EP450I"/>
</dbReference>
<dbReference type="GO" id="GO:0016712">
    <property type="term" value="F:oxidoreductase activity, acting on paired donors, with incorporation or reduction of molecular oxygen, reduced flavin or flavoprotein as one donor, and incorporation of one atom of oxygen"/>
    <property type="evidence" value="ECO:0007669"/>
    <property type="project" value="UniProtKB-ARBA"/>
</dbReference>
<comment type="caution">
    <text evidence="13">The sequence shown here is derived from an EMBL/GenBank/DDBJ whole genome shotgun (WGS) entry which is preliminary data.</text>
</comment>
<keyword evidence="5 11" id="KW-0479">Metal-binding</keyword>
<reference evidence="13" key="2">
    <citation type="submission" date="2020-08" db="EMBL/GenBank/DDBJ databases">
        <title>Plant Genome Project.</title>
        <authorList>
            <person name="Zhang R.-G."/>
        </authorList>
    </citation>
    <scope>NUCLEOTIDE SEQUENCE</scope>
    <source>
        <strain evidence="13">Huo1</strain>
        <tissue evidence="13">Leaf</tissue>
    </source>
</reference>
<keyword evidence="6" id="KW-1133">Transmembrane helix</keyword>
<evidence type="ECO:0000256" key="2">
    <source>
        <dbReference type="ARBA" id="ARBA00010617"/>
    </source>
</evidence>
<organism evidence="13">
    <name type="scientific">Salvia splendens</name>
    <name type="common">Scarlet sage</name>
    <dbReference type="NCBI Taxonomy" id="180675"/>
    <lineage>
        <taxon>Eukaryota</taxon>
        <taxon>Viridiplantae</taxon>
        <taxon>Streptophyta</taxon>
        <taxon>Embryophyta</taxon>
        <taxon>Tracheophyta</taxon>
        <taxon>Spermatophyta</taxon>
        <taxon>Magnoliopsida</taxon>
        <taxon>eudicotyledons</taxon>
        <taxon>Gunneridae</taxon>
        <taxon>Pentapetalae</taxon>
        <taxon>asterids</taxon>
        <taxon>lamiids</taxon>
        <taxon>Lamiales</taxon>
        <taxon>Lamiaceae</taxon>
        <taxon>Nepetoideae</taxon>
        <taxon>Mentheae</taxon>
        <taxon>Salviinae</taxon>
        <taxon>Salvia</taxon>
        <taxon>Salvia subgen. Calosphace</taxon>
        <taxon>core Calosphace</taxon>
    </lineage>
</organism>
<dbReference type="Proteomes" id="UP000298416">
    <property type="component" value="Unassembled WGS sequence"/>
</dbReference>
<evidence type="ECO:0000256" key="1">
    <source>
        <dbReference type="ARBA" id="ARBA00004167"/>
    </source>
</evidence>
<evidence type="ECO:0000256" key="11">
    <source>
        <dbReference type="PIRSR" id="PIRSR602401-1"/>
    </source>
</evidence>
<dbReference type="PRINTS" id="PR00385">
    <property type="entry name" value="P450"/>
</dbReference>
<dbReference type="PROSITE" id="PS00086">
    <property type="entry name" value="CYTOCHROME_P450"/>
    <property type="match status" value="1"/>
</dbReference>
<evidence type="ECO:0000256" key="7">
    <source>
        <dbReference type="ARBA" id="ARBA00023002"/>
    </source>
</evidence>
<dbReference type="EMBL" id="PNBA02000011">
    <property type="protein sequence ID" value="KAG6408754.1"/>
    <property type="molecule type" value="Genomic_DNA"/>
</dbReference>
<keyword evidence="4" id="KW-0812">Transmembrane</keyword>
<keyword evidence="14" id="KW-1185">Reference proteome</keyword>
<dbReference type="Gene3D" id="1.10.630.10">
    <property type="entry name" value="Cytochrome P450"/>
    <property type="match status" value="1"/>
</dbReference>
<dbReference type="GO" id="GO:0016020">
    <property type="term" value="C:membrane"/>
    <property type="evidence" value="ECO:0007669"/>
    <property type="project" value="UniProtKB-SubCell"/>
</dbReference>
<dbReference type="AlphaFoldDB" id="A0A8X8X9N1"/>
<dbReference type="InterPro" id="IPR050665">
    <property type="entry name" value="Cytochrome_P450_Monooxygen"/>
</dbReference>
<evidence type="ECO:0000313" key="14">
    <source>
        <dbReference type="Proteomes" id="UP000298416"/>
    </source>
</evidence>
<evidence type="ECO:0000256" key="6">
    <source>
        <dbReference type="ARBA" id="ARBA00022989"/>
    </source>
</evidence>
<gene>
    <name evidence="13" type="ORF">SASPL_131775</name>
</gene>
<evidence type="ECO:0000256" key="10">
    <source>
        <dbReference type="ARBA" id="ARBA00023136"/>
    </source>
</evidence>
<comment type="subcellular location">
    <subcellularLocation>
        <location evidence="1">Membrane</location>
        <topology evidence="1">Single-pass membrane protein</topology>
    </subcellularLocation>
</comment>
<dbReference type="GO" id="GO:0016114">
    <property type="term" value="P:terpenoid biosynthetic process"/>
    <property type="evidence" value="ECO:0007669"/>
    <property type="project" value="UniProtKB-ARBA"/>
</dbReference>
<evidence type="ECO:0000256" key="5">
    <source>
        <dbReference type="ARBA" id="ARBA00022723"/>
    </source>
</evidence>
<dbReference type="GO" id="GO:0020037">
    <property type="term" value="F:heme binding"/>
    <property type="evidence" value="ECO:0007669"/>
    <property type="project" value="InterPro"/>
</dbReference>
<feature type="binding site" description="axial binding residue" evidence="11">
    <location>
        <position position="279"/>
    </location>
    <ligand>
        <name>heme</name>
        <dbReference type="ChEBI" id="CHEBI:30413"/>
    </ligand>
    <ligandPart>
        <name>Fe</name>
        <dbReference type="ChEBI" id="CHEBI:18248"/>
    </ligandPart>
</feature>
<dbReference type="InterPro" id="IPR002401">
    <property type="entry name" value="Cyt_P450_E_grp-I"/>
</dbReference>
<evidence type="ECO:0000256" key="9">
    <source>
        <dbReference type="ARBA" id="ARBA00023033"/>
    </source>
</evidence>
<protein>
    <submittedName>
        <fullName evidence="13">Uncharacterized protein</fullName>
    </submittedName>
</protein>
<evidence type="ECO:0000256" key="3">
    <source>
        <dbReference type="ARBA" id="ARBA00022617"/>
    </source>
</evidence>
<accession>A0A8X8X9N1</accession>
<dbReference type="PANTHER" id="PTHR24282:SF211">
    <property type="entry name" value="CYTOCHROME P450-RELATED"/>
    <property type="match status" value="1"/>
</dbReference>
<dbReference type="GO" id="GO:0005506">
    <property type="term" value="F:iron ion binding"/>
    <property type="evidence" value="ECO:0007669"/>
    <property type="project" value="InterPro"/>
</dbReference>
<dbReference type="Pfam" id="PF00067">
    <property type="entry name" value="p450"/>
    <property type="match status" value="1"/>
</dbReference>
<comment type="similarity">
    <text evidence="2 12">Belongs to the cytochrome P450 family.</text>
</comment>
<dbReference type="PANTHER" id="PTHR24282">
    <property type="entry name" value="CYTOCHROME P450 FAMILY MEMBER"/>
    <property type="match status" value="1"/>
</dbReference>
<dbReference type="InterPro" id="IPR017972">
    <property type="entry name" value="Cyt_P450_CS"/>
</dbReference>
<evidence type="ECO:0000256" key="4">
    <source>
        <dbReference type="ARBA" id="ARBA00022692"/>
    </source>
</evidence>
<name>A0A8X8X9N1_SALSN</name>
<evidence type="ECO:0000313" key="13">
    <source>
        <dbReference type="EMBL" id="KAG6408754.1"/>
    </source>
</evidence>
<keyword evidence="8 11" id="KW-0408">Iron</keyword>
<reference evidence="13" key="1">
    <citation type="submission" date="2018-01" db="EMBL/GenBank/DDBJ databases">
        <authorList>
            <person name="Mao J.F."/>
        </authorList>
    </citation>
    <scope>NUCLEOTIDE SEQUENCE</scope>
    <source>
        <strain evidence="13">Huo1</strain>
        <tissue evidence="13">Leaf</tissue>
    </source>
</reference>
<keyword evidence="3 11" id="KW-0349">Heme</keyword>
<evidence type="ECO:0000256" key="12">
    <source>
        <dbReference type="RuleBase" id="RU000461"/>
    </source>
</evidence>
<keyword evidence="10" id="KW-0472">Membrane</keyword>
<keyword evidence="9 12" id="KW-0503">Monooxygenase</keyword>